<dbReference type="InterPro" id="IPR010982">
    <property type="entry name" value="Lambda_DNA-bd_dom_sf"/>
</dbReference>
<dbReference type="PANTHER" id="PTHR43236">
    <property type="entry name" value="ANTITOXIN HIGA1"/>
    <property type="match status" value="1"/>
</dbReference>
<dbReference type="RefSeq" id="WP_035342458.1">
    <property type="nucleotide sequence ID" value="NZ_LT615367.1"/>
</dbReference>
<evidence type="ECO:0000259" key="1">
    <source>
        <dbReference type="Pfam" id="PF06114"/>
    </source>
</evidence>
<dbReference type="Gene3D" id="1.10.10.2910">
    <property type="match status" value="1"/>
</dbReference>
<dbReference type="InterPro" id="IPR010359">
    <property type="entry name" value="IrrE_HExxH"/>
</dbReference>
<dbReference type="PANTHER" id="PTHR43236:SF2">
    <property type="entry name" value="BLL0069 PROTEIN"/>
    <property type="match status" value="1"/>
</dbReference>
<evidence type="ECO:0000313" key="3">
    <source>
        <dbReference type="Proteomes" id="UP000294820"/>
    </source>
</evidence>
<reference evidence="2 3" key="1">
    <citation type="submission" date="2016-09" db="EMBL/GenBank/DDBJ databases">
        <authorList>
            <person name="Reverchon S."/>
            <person name="Nasser W."/>
            <person name="Leonard S."/>
            <person name="Brochier C."/>
            <person name="Duprey A."/>
        </authorList>
    </citation>
    <scope>NUCLEOTIDE SEQUENCE [LARGE SCALE GENOMIC DNA]</scope>
    <source>
        <strain evidence="2 3">174/2</strain>
    </source>
</reference>
<dbReference type="KEGG" id="daq:DAQ1742_01960"/>
<accession>A0A375AA18</accession>
<sequence>MADLAYINPDIFNWARARAQMSEEDLSRTLGVRLDKVVAWAEGSKKPTFNQAQRLAGKLHIPFAFFFLPAPPPDELPLPDLRTVANQGIEGASVNLKDIIDSVMRRQEWYKEYLQDQGAERLGFIGSASLNSSPSLVAGDIKRTLELDNLNPQGLNWEEYQRKIVVAAEDVGILVMRSGIVENNTRRPLSVSEFRGFAISDPLAPVVFINLRDAPAARLFTLIHEIAHLWLGQSGISSVKPNEHRREEQFCNAVAGEFLAPEREMLVLWREGAELQDNVTNLARNFHVSKYVIIRRALDLRLITQESYQEYYSALVRSFNESDGGGGDFYAIARNKNSAKFSKALLGETLTGRVLLRDASRLLGVAPAKLKTYALEIGA</sequence>
<protein>
    <submittedName>
        <fullName evidence="2">HigA protein (Antitoxin to HigB)</fullName>
    </submittedName>
</protein>
<dbReference type="EMBL" id="LT615367">
    <property type="protein sequence ID" value="SLM62890.1"/>
    <property type="molecule type" value="Genomic_DNA"/>
</dbReference>
<dbReference type="GO" id="GO:0003677">
    <property type="term" value="F:DNA binding"/>
    <property type="evidence" value="ECO:0007669"/>
    <property type="project" value="InterPro"/>
</dbReference>
<dbReference type="SUPFAM" id="SSF47413">
    <property type="entry name" value="lambda repressor-like DNA-binding domains"/>
    <property type="match status" value="1"/>
</dbReference>
<name>A0A375AA18_9GAMM</name>
<proteinExistence type="predicted"/>
<dbReference type="InterPro" id="IPR052345">
    <property type="entry name" value="Rad_response_metalloprotease"/>
</dbReference>
<gene>
    <name evidence="2" type="ORF">DAQ1742_01960</name>
</gene>
<feature type="domain" description="IrrE N-terminal-like" evidence="1">
    <location>
        <begin position="168"/>
        <end position="296"/>
    </location>
</feature>
<dbReference type="AlphaFoldDB" id="A0A375AA18"/>
<dbReference type="Proteomes" id="UP000294820">
    <property type="component" value="Chromosome 1"/>
</dbReference>
<organism evidence="2 3">
    <name type="scientific">Dickeya aquatica</name>
    <dbReference type="NCBI Taxonomy" id="1401087"/>
    <lineage>
        <taxon>Bacteria</taxon>
        <taxon>Pseudomonadati</taxon>
        <taxon>Pseudomonadota</taxon>
        <taxon>Gammaproteobacteria</taxon>
        <taxon>Enterobacterales</taxon>
        <taxon>Pectobacteriaceae</taxon>
        <taxon>Dickeya</taxon>
    </lineage>
</organism>
<keyword evidence="3" id="KW-1185">Reference proteome</keyword>
<evidence type="ECO:0000313" key="2">
    <source>
        <dbReference type="EMBL" id="SLM62890.1"/>
    </source>
</evidence>
<dbReference type="Pfam" id="PF06114">
    <property type="entry name" value="Peptidase_M78"/>
    <property type="match status" value="1"/>
</dbReference>